<feature type="non-terminal residue" evidence="3">
    <location>
        <position position="105"/>
    </location>
</feature>
<dbReference type="Proteomes" id="UP001057375">
    <property type="component" value="Unassembled WGS sequence"/>
</dbReference>
<reference evidence="3" key="1">
    <citation type="submission" date="2022-03" db="EMBL/GenBank/DDBJ databases">
        <title>Draft genome sequence of Aduncisulcus paluster, a free-living microaerophilic Fornicata.</title>
        <authorList>
            <person name="Yuyama I."/>
            <person name="Kume K."/>
            <person name="Tamura T."/>
            <person name="Inagaki Y."/>
            <person name="Hashimoto T."/>
        </authorList>
    </citation>
    <scope>NUCLEOTIDE SEQUENCE</scope>
    <source>
        <strain evidence="3">NY0171</strain>
    </source>
</reference>
<proteinExistence type="predicted"/>
<keyword evidence="2" id="KW-0067">ATP-binding</keyword>
<dbReference type="PANTHER" id="PTHR43788:SF6">
    <property type="entry name" value="DNA HELICASE B"/>
    <property type="match status" value="1"/>
</dbReference>
<dbReference type="SUPFAM" id="SSF52540">
    <property type="entry name" value="P-loop containing nucleoside triphosphate hydrolases"/>
    <property type="match status" value="1"/>
</dbReference>
<dbReference type="EMBL" id="BQXS01008550">
    <property type="protein sequence ID" value="GKT30031.1"/>
    <property type="molecule type" value="Genomic_DNA"/>
</dbReference>
<name>A0ABQ5KDQ9_9EUKA</name>
<evidence type="ECO:0000256" key="1">
    <source>
        <dbReference type="ARBA" id="ARBA00022741"/>
    </source>
</evidence>
<keyword evidence="1" id="KW-0547">Nucleotide-binding</keyword>
<evidence type="ECO:0000313" key="3">
    <source>
        <dbReference type="EMBL" id="GKT30031.1"/>
    </source>
</evidence>
<dbReference type="PANTHER" id="PTHR43788">
    <property type="entry name" value="DNA2/NAM7 HELICASE FAMILY MEMBER"/>
    <property type="match status" value="1"/>
</dbReference>
<dbReference type="Pfam" id="PF13245">
    <property type="entry name" value="AAA_19"/>
    <property type="match status" value="1"/>
</dbReference>
<accession>A0ABQ5KDQ9</accession>
<gene>
    <name evidence="3" type="ORF">ADUPG1_005375</name>
</gene>
<protein>
    <submittedName>
        <fullName evidence="3">AAA family ATPase</fullName>
    </submittedName>
</protein>
<sequence>MIELASGAADIPGLDVKEEITSFEERKDITLAENQKKAIEAAMHNGLLVITGGPGTGKTTIINGILDIFERKYLKVLLAAPTGRAAKRMSEATEKEAKTIHRLLE</sequence>
<evidence type="ECO:0000256" key="2">
    <source>
        <dbReference type="ARBA" id="ARBA00022840"/>
    </source>
</evidence>
<keyword evidence="4" id="KW-1185">Reference proteome</keyword>
<evidence type="ECO:0000313" key="4">
    <source>
        <dbReference type="Proteomes" id="UP001057375"/>
    </source>
</evidence>
<dbReference type="InterPro" id="IPR050534">
    <property type="entry name" value="Coronavir_polyprotein_1ab"/>
</dbReference>
<comment type="caution">
    <text evidence="3">The sequence shown here is derived from an EMBL/GenBank/DDBJ whole genome shotgun (WGS) entry which is preliminary data.</text>
</comment>
<dbReference type="Gene3D" id="3.40.50.300">
    <property type="entry name" value="P-loop containing nucleotide triphosphate hydrolases"/>
    <property type="match status" value="1"/>
</dbReference>
<organism evidence="3 4">
    <name type="scientific">Aduncisulcus paluster</name>
    <dbReference type="NCBI Taxonomy" id="2918883"/>
    <lineage>
        <taxon>Eukaryota</taxon>
        <taxon>Metamonada</taxon>
        <taxon>Carpediemonas-like organisms</taxon>
        <taxon>Aduncisulcus</taxon>
    </lineage>
</organism>
<dbReference type="InterPro" id="IPR027417">
    <property type="entry name" value="P-loop_NTPase"/>
</dbReference>